<sequence length="225" mass="23215">MSTTDPIAALASQTQAALAAAQKQKSASSLGIEDFLTLMTTQLKNQDPMKPLEGTEFVAQLAQFGAVSGIQNMQTSIESLSNSLRSTQVLNGTTLVGHDVLAAADSFTFTQGVNVSGEIDVPNGSSSLQIRITDSTGALVREINVVPKDGVNAFTWDGTYANGAAAGSGEYDIEAIATVGGERGSLEVLMAGRVSSVTIDSTGTGLTLNTGALGPLSMNNIRRVM</sequence>
<dbReference type="AlphaFoldDB" id="A0A841HM74"/>
<proteinExistence type="inferred from homology"/>
<keyword evidence="8" id="KW-0282">Flagellum</keyword>
<comment type="caution">
    <text evidence="8">The sequence shown here is derived from an EMBL/GenBank/DDBJ whole genome shotgun (WGS) entry which is preliminary data.</text>
</comment>
<evidence type="ECO:0000313" key="9">
    <source>
        <dbReference type="Proteomes" id="UP000588068"/>
    </source>
</evidence>
<dbReference type="Pfam" id="PF13861">
    <property type="entry name" value="FLgD_tudor"/>
    <property type="match status" value="1"/>
</dbReference>
<accession>A0A841HM74</accession>
<feature type="domain" description="FlgD/Vpr Ig-like" evidence="6">
    <location>
        <begin position="105"/>
        <end position="178"/>
    </location>
</feature>
<keyword evidence="9" id="KW-1185">Reference proteome</keyword>
<evidence type="ECO:0000313" key="8">
    <source>
        <dbReference type="EMBL" id="MBB6094197.1"/>
    </source>
</evidence>
<evidence type="ECO:0000259" key="6">
    <source>
        <dbReference type="Pfam" id="PF13860"/>
    </source>
</evidence>
<keyword evidence="8" id="KW-0969">Cilium</keyword>
<evidence type="ECO:0000256" key="3">
    <source>
        <dbReference type="ARBA" id="ARBA00022795"/>
    </source>
</evidence>
<dbReference type="EMBL" id="JACHHZ010000003">
    <property type="protein sequence ID" value="MBB6094197.1"/>
    <property type="molecule type" value="Genomic_DNA"/>
</dbReference>
<dbReference type="Gene3D" id="2.60.40.4070">
    <property type="match status" value="1"/>
</dbReference>
<keyword evidence="8" id="KW-0966">Cell projection</keyword>
<gene>
    <name evidence="8" type="ORF">HNQ60_003078</name>
</gene>
<dbReference type="InterPro" id="IPR005648">
    <property type="entry name" value="FlgD"/>
</dbReference>
<dbReference type="InterPro" id="IPR025965">
    <property type="entry name" value="FlgD/Vpr_Ig-like"/>
</dbReference>
<keyword evidence="3 5" id="KW-1005">Bacterial flagellum biogenesis</keyword>
<evidence type="ECO:0000256" key="2">
    <source>
        <dbReference type="ARBA" id="ARBA00016013"/>
    </source>
</evidence>
<comment type="similarity">
    <text evidence="1 5">Belongs to the FlgD family.</text>
</comment>
<protein>
    <recommendedName>
        <fullName evidence="2 5">Basal-body rod modification protein FlgD</fullName>
    </recommendedName>
</protein>
<comment type="function">
    <text evidence="4 5">Required for flagellar hook formation. May act as a scaffolding protein.</text>
</comment>
<feature type="domain" description="FlgD Tudor-like" evidence="7">
    <location>
        <begin position="88"/>
        <end position="222"/>
    </location>
</feature>
<evidence type="ECO:0000256" key="5">
    <source>
        <dbReference type="RuleBase" id="RU362076"/>
    </source>
</evidence>
<evidence type="ECO:0000259" key="7">
    <source>
        <dbReference type="Pfam" id="PF13861"/>
    </source>
</evidence>
<dbReference type="Gene3D" id="2.30.30.910">
    <property type="match status" value="1"/>
</dbReference>
<reference evidence="8 9" key="1">
    <citation type="submission" date="2020-08" db="EMBL/GenBank/DDBJ databases">
        <title>Genomic Encyclopedia of Type Strains, Phase IV (KMG-IV): sequencing the most valuable type-strain genomes for metagenomic binning, comparative biology and taxonomic classification.</title>
        <authorList>
            <person name="Goeker M."/>
        </authorList>
    </citation>
    <scope>NUCLEOTIDE SEQUENCE [LARGE SCALE GENOMIC DNA]</scope>
    <source>
        <strain evidence="8 9">DSM 26723</strain>
    </source>
</reference>
<dbReference type="GO" id="GO:0044781">
    <property type="term" value="P:bacterial-type flagellum organization"/>
    <property type="evidence" value="ECO:0007669"/>
    <property type="project" value="UniProtKB-UniRule"/>
</dbReference>
<dbReference type="Proteomes" id="UP000588068">
    <property type="component" value="Unassembled WGS sequence"/>
</dbReference>
<evidence type="ECO:0000256" key="4">
    <source>
        <dbReference type="ARBA" id="ARBA00024746"/>
    </source>
</evidence>
<dbReference type="RefSeq" id="WP_184333237.1">
    <property type="nucleotide sequence ID" value="NZ_JACHHZ010000003.1"/>
</dbReference>
<organism evidence="8 9">
    <name type="scientific">Povalibacter uvarum</name>
    <dbReference type="NCBI Taxonomy" id="732238"/>
    <lineage>
        <taxon>Bacteria</taxon>
        <taxon>Pseudomonadati</taxon>
        <taxon>Pseudomonadota</taxon>
        <taxon>Gammaproteobacteria</taxon>
        <taxon>Steroidobacterales</taxon>
        <taxon>Steroidobacteraceae</taxon>
        <taxon>Povalibacter</taxon>
    </lineage>
</organism>
<dbReference type="Pfam" id="PF03963">
    <property type="entry name" value="FlgD"/>
    <property type="match status" value="1"/>
</dbReference>
<evidence type="ECO:0000256" key="1">
    <source>
        <dbReference type="ARBA" id="ARBA00010577"/>
    </source>
</evidence>
<name>A0A841HM74_9GAMM</name>
<dbReference type="InterPro" id="IPR025963">
    <property type="entry name" value="FLgD_Tudor"/>
</dbReference>
<dbReference type="Pfam" id="PF13860">
    <property type="entry name" value="FlgD_ig"/>
    <property type="match status" value="1"/>
</dbReference>